<feature type="compositionally biased region" description="Polar residues" evidence="4">
    <location>
        <begin position="556"/>
        <end position="569"/>
    </location>
</feature>
<feature type="region of interest" description="Disordered" evidence="4">
    <location>
        <begin position="462"/>
        <end position="483"/>
    </location>
</feature>
<comment type="subcellular location">
    <subcellularLocation>
        <location evidence="1">Nucleus</location>
    </subcellularLocation>
</comment>
<name>A0AAW1RNK6_9CHLO</name>
<keyword evidence="8" id="KW-1185">Reference proteome</keyword>
<dbReference type="Pfam" id="PF06978">
    <property type="entry name" value="POP1_N"/>
    <property type="match status" value="2"/>
</dbReference>
<dbReference type="PANTHER" id="PTHR22731">
    <property type="entry name" value="RIBONUCLEASES P/MRP PROTEIN SUBUNIT POP1"/>
    <property type="match status" value="1"/>
</dbReference>
<feature type="domain" description="Pop1 N-terminal" evidence="5">
    <location>
        <begin position="135"/>
        <end position="191"/>
    </location>
</feature>
<gene>
    <name evidence="7" type="ORF">WJX74_005021</name>
</gene>
<evidence type="ECO:0000313" key="7">
    <source>
        <dbReference type="EMBL" id="KAK9835650.1"/>
    </source>
</evidence>
<sequence length="942" mass="101459">MAGEESVPRVLEVQKFVGAREIEVKSLKTVLTDPDNPNAAWGEGALPGHLRRRTASHKRYQSTRRPNHKLQSARQAKEVHSQDGPEEGQALKLLNRRMRRKRSWLQAAAESSSGQLAEQLPSDIVPSMHDKQCRLETHLWHAKRFRMAHRWAHVLAEGEVGAGQGSHSLISKLKTGCILHDASYHVPLEISATRSDLSALLLTVSPAGDMRTALDGQSFWRGRQELEVLLHHPGSQPMRALCPAHVLCSPGPGLAPHVDLSKTAVCIWVHPAALPEAQLVLQRLCNHHHAELISRAGQLRRIELRGPRTLHVLSKALPLLCKPTSSMQHQEFAAQQPKLPQQLQQDSLMAEVGMVIERPQENCQGLGLESTPGLIIKPATGVNGSQPFQAGHWHSGADASECGPLLGNEKDRHGKEDGVQCADEAIWRALQRTDGSGSVLPRGAALLLTCHDPRLAKPITPSLGSMTMEHATPDPSNPAPLHEGKLSDIAAASSHTWPGWPALLKCGRPMREQDVAEKRRIDRLQSLWLQPPQSAGPPTSGAHQTTFPALLIHHATAQQQAGHKSASSPPSQPHRDIESGNSQGPSSASHDLSATAILSNSRRASGRGLRGGISAAEPSNTQRTSGRGLCGARDLTCTAWSLVLPVHWVMPVWMAMVAAGATVAGQEETGWIGQAQGRPSFPADFPDTPAGAAWLRHLHAEAAEAASKRPKAHVAKPNLAPLNWSPAMQGKVPANGLPKPIEQGKAHHQPYPPAPSLLEGWESGAHVLRSAASLATALQQIVAGQQANTDSAAGLQQGKATKHPAVDQTLAVKAAADSHPDMDCAAAFLHAVGCGGVAVHMHRAATRQDARGKKQAGQSRRRLDQHNTGHEHQDRQATAEVQPPFSKESQQVEESTRPTAMSPGSSLLQQSCREPRDLPILSAQTQSNSSRHQRRVHSMTAA</sequence>
<evidence type="ECO:0000256" key="4">
    <source>
        <dbReference type="SAM" id="MobiDB-lite"/>
    </source>
</evidence>
<evidence type="ECO:0000313" key="8">
    <source>
        <dbReference type="Proteomes" id="UP001438707"/>
    </source>
</evidence>
<dbReference type="GO" id="GO:0005655">
    <property type="term" value="C:nucleolar ribonuclease P complex"/>
    <property type="evidence" value="ECO:0007669"/>
    <property type="project" value="InterPro"/>
</dbReference>
<protein>
    <recommendedName>
        <fullName evidence="9">Pop1 N-terminal domain-containing protein</fullName>
    </recommendedName>
</protein>
<feature type="compositionally biased region" description="Polar residues" evidence="4">
    <location>
        <begin position="887"/>
        <end position="912"/>
    </location>
</feature>
<evidence type="ECO:0000259" key="5">
    <source>
        <dbReference type="Pfam" id="PF06978"/>
    </source>
</evidence>
<reference evidence="7 8" key="1">
    <citation type="journal article" date="2024" name="Nat. Commun.">
        <title>Phylogenomics reveals the evolutionary origins of lichenization in chlorophyte algae.</title>
        <authorList>
            <person name="Puginier C."/>
            <person name="Libourel C."/>
            <person name="Otte J."/>
            <person name="Skaloud P."/>
            <person name="Haon M."/>
            <person name="Grisel S."/>
            <person name="Petersen M."/>
            <person name="Berrin J.G."/>
            <person name="Delaux P.M."/>
            <person name="Dal Grande F."/>
            <person name="Keller J."/>
        </authorList>
    </citation>
    <scope>NUCLEOTIDE SEQUENCE [LARGE SCALE GENOMIC DNA]</scope>
    <source>
        <strain evidence="7 8">SAG 2145</strain>
    </source>
</reference>
<feature type="domain" description="POPLD" evidence="6">
    <location>
        <begin position="640"/>
        <end position="718"/>
    </location>
</feature>
<accession>A0AAW1RNK6</accession>
<evidence type="ECO:0000256" key="3">
    <source>
        <dbReference type="ARBA" id="ARBA00023242"/>
    </source>
</evidence>
<dbReference type="InterPro" id="IPR039182">
    <property type="entry name" value="Pop1"/>
</dbReference>
<dbReference type="AlphaFoldDB" id="A0AAW1RNK6"/>
<evidence type="ECO:0000256" key="2">
    <source>
        <dbReference type="ARBA" id="ARBA00022694"/>
    </source>
</evidence>
<evidence type="ECO:0008006" key="9">
    <source>
        <dbReference type="Google" id="ProtNLM"/>
    </source>
</evidence>
<feature type="compositionally biased region" description="Basic residues" evidence="4">
    <location>
        <begin position="931"/>
        <end position="942"/>
    </location>
</feature>
<comment type="caution">
    <text evidence="7">The sequence shown here is derived from an EMBL/GenBank/DDBJ whole genome shotgun (WGS) entry which is preliminary data.</text>
</comment>
<dbReference type="GO" id="GO:0000172">
    <property type="term" value="C:ribonuclease MRP complex"/>
    <property type="evidence" value="ECO:0007669"/>
    <property type="project" value="InterPro"/>
</dbReference>
<feature type="compositionally biased region" description="Low complexity" evidence="4">
    <location>
        <begin position="599"/>
        <end position="616"/>
    </location>
</feature>
<keyword evidence="2" id="KW-0819">tRNA processing</keyword>
<keyword evidence="3" id="KW-0539">Nucleus</keyword>
<feature type="region of interest" description="Disordered" evidence="4">
    <location>
        <begin position="32"/>
        <end position="89"/>
    </location>
</feature>
<dbReference type="InterPro" id="IPR012590">
    <property type="entry name" value="POPLD_dom"/>
</dbReference>
<organism evidence="7 8">
    <name type="scientific">Apatococcus lobatus</name>
    <dbReference type="NCBI Taxonomy" id="904363"/>
    <lineage>
        <taxon>Eukaryota</taxon>
        <taxon>Viridiplantae</taxon>
        <taxon>Chlorophyta</taxon>
        <taxon>core chlorophytes</taxon>
        <taxon>Trebouxiophyceae</taxon>
        <taxon>Chlorellales</taxon>
        <taxon>Chlorellaceae</taxon>
        <taxon>Apatococcus</taxon>
    </lineage>
</organism>
<dbReference type="GO" id="GO:0001682">
    <property type="term" value="P:tRNA 5'-leader removal"/>
    <property type="evidence" value="ECO:0007669"/>
    <property type="project" value="InterPro"/>
</dbReference>
<feature type="region of interest" description="Disordered" evidence="4">
    <location>
        <begin position="845"/>
        <end position="942"/>
    </location>
</feature>
<dbReference type="Proteomes" id="UP001438707">
    <property type="component" value="Unassembled WGS sequence"/>
</dbReference>
<feature type="compositionally biased region" description="Polar residues" evidence="4">
    <location>
        <begin position="579"/>
        <end position="598"/>
    </location>
</feature>
<feature type="compositionally biased region" description="Basic and acidic residues" evidence="4">
    <location>
        <begin position="861"/>
        <end position="877"/>
    </location>
</feature>
<dbReference type="Pfam" id="PF08170">
    <property type="entry name" value="POPLD"/>
    <property type="match status" value="1"/>
</dbReference>
<evidence type="ECO:0000256" key="1">
    <source>
        <dbReference type="ARBA" id="ARBA00004123"/>
    </source>
</evidence>
<evidence type="ECO:0000259" key="6">
    <source>
        <dbReference type="Pfam" id="PF08170"/>
    </source>
</evidence>
<dbReference type="InterPro" id="IPR009723">
    <property type="entry name" value="Pop1_N"/>
</dbReference>
<feature type="region of interest" description="Disordered" evidence="4">
    <location>
        <begin position="556"/>
        <end position="628"/>
    </location>
</feature>
<proteinExistence type="predicted"/>
<dbReference type="EMBL" id="JALJOS010000008">
    <property type="protein sequence ID" value="KAK9835650.1"/>
    <property type="molecule type" value="Genomic_DNA"/>
</dbReference>
<dbReference type="PANTHER" id="PTHR22731:SF3">
    <property type="entry name" value="RIBONUCLEASES P_MRP PROTEIN SUBUNIT POP1"/>
    <property type="match status" value="1"/>
</dbReference>
<feature type="compositionally biased region" description="Basic residues" evidence="4">
    <location>
        <begin position="49"/>
        <end position="68"/>
    </location>
</feature>
<feature type="domain" description="Pop1 N-terminal" evidence="5">
    <location>
        <begin position="16"/>
        <end position="111"/>
    </location>
</feature>